<proteinExistence type="predicted"/>
<feature type="domain" description="VOC" evidence="1">
    <location>
        <begin position="9"/>
        <end position="127"/>
    </location>
</feature>
<dbReference type="PANTHER" id="PTHR35908">
    <property type="entry name" value="HYPOTHETICAL FUSION PROTEIN"/>
    <property type="match status" value="1"/>
</dbReference>
<dbReference type="InterPro" id="IPR037523">
    <property type="entry name" value="VOC_core"/>
</dbReference>
<organism evidence="2 3">
    <name type="scientific">Gordonia sesuvii</name>
    <dbReference type="NCBI Taxonomy" id="3116777"/>
    <lineage>
        <taxon>Bacteria</taxon>
        <taxon>Bacillati</taxon>
        <taxon>Actinomycetota</taxon>
        <taxon>Actinomycetes</taxon>
        <taxon>Mycobacteriales</taxon>
        <taxon>Gordoniaceae</taxon>
        <taxon>Gordonia</taxon>
    </lineage>
</organism>
<dbReference type="SUPFAM" id="SSF54593">
    <property type="entry name" value="Glyoxalase/Bleomycin resistance protein/Dihydroxybiphenyl dioxygenase"/>
    <property type="match status" value="1"/>
</dbReference>
<accession>A0ABU7MHV5</accession>
<evidence type="ECO:0000313" key="3">
    <source>
        <dbReference type="Proteomes" id="UP001347146"/>
    </source>
</evidence>
<dbReference type="PROSITE" id="PS51819">
    <property type="entry name" value="VOC"/>
    <property type="match status" value="1"/>
</dbReference>
<sequence>MTTSEPVASLAMMTLDCADARVSAEFWSAVLGWEIVGAGDGYAMLKGPEGAALGFGSVPDHRPPAWPNENGSKQFHFDLAVDDLTAAEGRCVELGATVPSEQPGETWRVLLDPAGHPFCLTKAENWG</sequence>
<dbReference type="InterPro" id="IPR029068">
    <property type="entry name" value="Glyas_Bleomycin-R_OHBP_Dase"/>
</dbReference>
<dbReference type="InterPro" id="IPR041581">
    <property type="entry name" value="Glyoxalase_6"/>
</dbReference>
<dbReference type="Proteomes" id="UP001347146">
    <property type="component" value="Unassembled WGS sequence"/>
</dbReference>
<dbReference type="RefSeq" id="WP_330435158.1">
    <property type="nucleotide sequence ID" value="NZ_JAZDUF010000007.1"/>
</dbReference>
<comment type="caution">
    <text evidence="2">The sequence shown here is derived from an EMBL/GenBank/DDBJ whole genome shotgun (WGS) entry which is preliminary data.</text>
</comment>
<dbReference type="CDD" id="cd06587">
    <property type="entry name" value="VOC"/>
    <property type="match status" value="1"/>
</dbReference>
<dbReference type="Pfam" id="PF18029">
    <property type="entry name" value="Glyoxalase_6"/>
    <property type="match status" value="1"/>
</dbReference>
<reference evidence="2 3" key="1">
    <citation type="submission" date="2024-01" db="EMBL/GenBank/DDBJ databases">
        <title>Draft genome sequence of Gordonia sp. LSe1-13.</title>
        <authorList>
            <person name="Suphannarot A."/>
            <person name="Mingma R."/>
        </authorList>
    </citation>
    <scope>NUCLEOTIDE SEQUENCE [LARGE SCALE GENOMIC DNA]</scope>
    <source>
        <strain evidence="2 3">LSe1-13</strain>
    </source>
</reference>
<evidence type="ECO:0000313" key="2">
    <source>
        <dbReference type="EMBL" id="MEE3852708.1"/>
    </source>
</evidence>
<gene>
    <name evidence="2" type="ORF">VZC37_20380</name>
</gene>
<evidence type="ECO:0000259" key="1">
    <source>
        <dbReference type="PROSITE" id="PS51819"/>
    </source>
</evidence>
<dbReference type="PANTHER" id="PTHR35908:SF1">
    <property type="entry name" value="CONSERVED PROTEIN"/>
    <property type="match status" value="1"/>
</dbReference>
<dbReference type="EMBL" id="JAZDUF010000007">
    <property type="protein sequence ID" value="MEE3852708.1"/>
    <property type="molecule type" value="Genomic_DNA"/>
</dbReference>
<dbReference type="Gene3D" id="3.10.180.10">
    <property type="entry name" value="2,3-Dihydroxybiphenyl 1,2-Dioxygenase, domain 1"/>
    <property type="match status" value="1"/>
</dbReference>
<protein>
    <submittedName>
        <fullName evidence="2">VOC family protein</fullName>
    </submittedName>
</protein>
<keyword evidence="3" id="KW-1185">Reference proteome</keyword>
<name>A0ABU7MHV5_9ACTN</name>